<proteinExistence type="predicted"/>
<evidence type="ECO:0000313" key="2">
    <source>
        <dbReference type="Proteomes" id="UP000693672"/>
    </source>
</evidence>
<comment type="caution">
    <text evidence="1">The sequence shown here is derived from an EMBL/GenBank/DDBJ whole genome shotgun (WGS) entry which is preliminary data.</text>
</comment>
<sequence>MSGFTAPFTKSYIYKADCMRYHFFNDGSREEEGF</sequence>
<keyword evidence="2" id="KW-1185">Reference proteome</keyword>
<gene>
    <name evidence="1" type="ORF">PAESOLCIP111_04165</name>
</gene>
<accession>A0A916NY81</accession>
<dbReference type="EMBL" id="CAJVAS010000021">
    <property type="protein sequence ID" value="CAG7640721.1"/>
    <property type="molecule type" value="Genomic_DNA"/>
</dbReference>
<name>A0A916NY81_9BACL</name>
<protein>
    <submittedName>
        <fullName evidence="1">Uncharacterized protein</fullName>
    </submittedName>
</protein>
<evidence type="ECO:0000313" key="1">
    <source>
        <dbReference type="EMBL" id="CAG7640721.1"/>
    </source>
</evidence>
<reference evidence="1" key="1">
    <citation type="submission" date="2021-06" db="EMBL/GenBank/DDBJ databases">
        <authorList>
            <person name="Criscuolo A."/>
        </authorList>
    </citation>
    <scope>NUCLEOTIDE SEQUENCE</scope>
    <source>
        <strain evidence="1">CIP111600</strain>
    </source>
</reference>
<dbReference type="AlphaFoldDB" id="A0A916NY81"/>
<organism evidence="1 2">
    <name type="scientific">Paenibacillus solanacearum</name>
    <dbReference type="NCBI Taxonomy" id="2048548"/>
    <lineage>
        <taxon>Bacteria</taxon>
        <taxon>Bacillati</taxon>
        <taxon>Bacillota</taxon>
        <taxon>Bacilli</taxon>
        <taxon>Bacillales</taxon>
        <taxon>Paenibacillaceae</taxon>
        <taxon>Paenibacillus</taxon>
    </lineage>
</organism>
<dbReference type="Proteomes" id="UP000693672">
    <property type="component" value="Unassembled WGS sequence"/>
</dbReference>